<dbReference type="EMBL" id="BSNG01000003">
    <property type="protein sequence ID" value="GLQ12126.1"/>
    <property type="molecule type" value="Genomic_DNA"/>
</dbReference>
<feature type="signal peptide" evidence="1">
    <location>
        <begin position="1"/>
        <end position="50"/>
    </location>
</feature>
<comment type="caution">
    <text evidence="2">The sequence shown here is derived from an EMBL/GenBank/DDBJ whole genome shotgun (WGS) entry which is preliminary data.</text>
</comment>
<keyword evidence="3" id="KW-1185">Reference proteome</keyword>
<evidence type="ECO:0000313" key="2">
    <source>
        <dbReference type="EMBL" id="GLQ12126.1"/>
    </source>
</evidence>
<sequence length="192" mass="21320">MTNKGCEVQSMQVGTSPINLRDPKMKLAKSSYLTAIAAALLLAATGSVSAQEAVVPANDIEALFTSPDPTLNANKQVVYHIVRDLIEANHWELADKYLTERYIQHNPNAKSGRDGTVYYFTQVLKFPKIPIPTKIGLPVAFVTAEGDLVTVATIHTEKDPHDASKTYTQTWYDTWRIVDGKADEHWDSSPKY</sequence>
<dbReference type="Proteomes" id="UP001161406">
    <property type="component" value="Unassembled WGS sequence"/>
</dbReference>
<accession>A0ABQ5UKY4</accession>
<protein>
    <recommendedName>
        <fullName evidence="4">SnoaL-like domain-containing protein</fullName>
    </recommendedName>
</protein>
<gene>
    <name evidence="2" type="ORF">GCM10007913_40580</name>
</gene>
<organism evidence="2 3">
    <name type="scientific">Devosia yakushimensis</name>
    <dbReference type="NCBI Taxonomy" id="470028"/>
    <lineage>
        <taxon>Bacteria</taxon>
        <taxon>Pseudomonadati</taxon>
        <taxon>Pseudomonadota</taxon>
        <taxon>Alphaproteobacteria</taxon>
        <taxon>Hyphomicrobiales</taxon>
        <taxon>Devosiaceae</taxon>
        <taxon>Devosia</taxon>
    </lineage>
</organism>
<evidence type="ECO:0000256" key="1">
    <source>
        <dbReference type="SAM" id="SignalP"/>
    </source>
</evidence>
<evidence type="ECO:0000313" key="3">
    <source>
        <dbReference type="Proteomes" id="UP001161406"/>
    </source>
</evidence>
<dbReference type="InterPro" id="IPR032710">
    <property type="entry name" value="NTF2-like_dom_sf"/>
</dbReference>
<evidence type="ECO:0008006" key="4">
    <source>
        <dbReference type="Google" id="ProtNLM"/>
    </source>
</evidence>
<dbReference type="SUPFAM" id="SSF54427">
    <property type="entry name" value="NTF2-like"/>
    <property type="match status" value="1"/>
</dbReference>
<name>A0ABQ5UKY4_9HYPH</name>
<reference evidence="2" key="1">
    <citation type="journal article" date="2014" name="Int. J. Syst. Evol. Microbiol.">
        <title>Complete genome of a new Firmicutes species belonging to the dominant human colonic microbiota ('Ruminococcus bicirculans') reveals two chromosomes and a selective capacity to utilize plant glucans.</title>
        <authorList>
            <consortium name="NISC Comparative Sequencing Program"/>
            <person name="Wegmann U."/>
            <person name="Louis P."/>
            <person name="Goesmann A."/>
            <person name="Henrissat B."/>
            <person name="Duncan S.H."/>
            <person name="Flint H.J."/>
        </authorList>
    </citation>
    <scope>NUCLEOTIDE SEQUENCE</scope>
    <source>
        <strain evidence="2">NBRC 103855</strain>
    </source>
</reference>
<keyword evidence="1" id="KW-0732">Signal</keyword>
<dbReference type="Gene3D" id="3.10.450.50">
    <property type="match status" value="1"/>
</dbReference>
<feature type="chain" id="PRO_5045945549" description="SnoaL-like domain-containing protein" evidence="1">
    <location>
        <begin position="51"/>
        <end position="192"/>
    </location>
</feature>
<proteinExistence type="predicted"/>
<reference evidence="2" key="2">
    <citation type="submission" date="2023-01" db="EMBL/GenBank/DDBJ databases">
        <title>Draft genome sequence of Devosia yakushimensis strain NBRC 103855.</title>
        <authorList>
            <person name="Sun Q."/>
            <person name="Mori K."/>
        </authorList>
    </citation>
    <scope>NUCLEOTIDE SEQUENCE</scope>
    <source>
        <strain evidence="2">NBRC 103855</strain>
    </source>
</reference>